<evidence type="ECO:0000313" key="3">
    <source>
        <dbReference type="Proteomes" id="UP001057702"/>
    </source>
</evidence>
<feature type="region of interest" description="Disordered" evidence="1">
    <location>
        <begin position="38"/>
        <end position="113"/>
    </location>
</feature>
<feature type="compositionally biased region" description="Low complexity" evidence="1">
    <location>
        <begin position="55"/>
        <end position="68"/>
    </location>
</feature>
<comment type="caution">
    <text evidence="2">The sequence shown here is derived from an EMBL/GenBank/DDBJ whole genome shotgun (WGS) entry which is preliminary data.</text>
</comment>
<feature type="compositionally biased region" description="Low complexity" evidence="1">
    <location>
        <begin position="93"/>
        <end position="111"/>
    </location>
</feature>
<dbReference type="RefSeq" id="WP_255921778.1">
    <property type="nucleotide sequence ID" value="NZ_JANFNG010000016.1"/>
</dbReference>
<dbReference type="Proteomes" id="UP001057702">
    <property type="component" value="Unassembled WGS sequence"/>
</dbReference>
<protein>
    <recommendedName>
        <fullName evidence="4">Secreted protein</fullName>
    </recommendedName>
</protein>
<accession>A0ABT1PYW1</accession>
<feature type="compositionally biased region" description="Low complexity" evidence="1">
    <location>
        <begin position="75"/>
        <end position="85"/>
    </location>
</feature>
<organism evidence="2 3">
    <name type="scientific">Streptomyces humicola</name>
    <dbReference type="NCBI Taxonomy" id="2953240"/>
    <lineage>
        <taxon>Bacteria</taxon>
        <taxon>Bacillati</taxon>
        <taxon>Actinomycetota</taxon>
        <taxon>Actinomycetes</taxon>
        <taxon>Kitasatosporales</taxon>
        <taxon>Streptomycetaceae</taxon>
        <taxon>Streptomyces</taxon>
    </lineage>
</organism>
<sequence>MRRGLVQAGAWALATGAAVTLSWFGVRTVLASTAYDPPRALPISSVPSNAATGVSITPQSSSTQQPRPSHSDSPSGSARATPTGGTSAGGSAAGPRPAPSATSPSSSETGTIHSYTVTGGRVALDLGTSSATLVSATPDSGWSMQVWKQPQWIRVDFTSGNQTSSVFCTWNDHPPMVTTTTG</sequence>
<feature type="compositionally biased region" description="Polar residues" evidence="1">
    <location>
        <begin position="45"/>
        <end position="54"/>
    </location>
</feature>
<reference evidence="2" key="1">
    <citation type="submission" date="2022-06" db="EMBL/GenBank/DDBJ databases">
        <title>Draft genome sequence of Streptomyces sp. RB6PN25 isolated from peat swamp forest in Thailand.</title>
        <authorList>
            <person name="Duangmal K."/>
            <person name="Klaysubun C."/>
        </authorList>
    </citation>
    <scope>NUCLEOTIDE SEQUENCE</scope>
    <source>
        <strain evidence="2">RB6PN25</strain>
    </source>
</reference>
<keyword evidence="3" id="KW-1185">Reference proteome</keyword>
<evidence type="ECO:0000256" key="1">
    <source>
        <dbReference type="SAM" id="MobiDB-lite"/>
    </source>
</evidence>
<dbReference type="EMBL" id="JANFNG010000016">
    <property type="protein sequence ID" value="MCQ4082871.1"/>
    <property type="molecule type" value="Genomic_DNA"/>
</dbReference>
<gene>
    <name evidence="2" type="ORF">NGB36_20260</name>
</gene>
<evidence type="ECO:0008006" key="4">
    <source>
        <dbReference type="Google" id="ProtNLM"/>
    </source>
</evidence>
<evidence type="ECO:0000313" key="2">
    <source>
        <dbReference type="EMBL" id="MCQ4082871.1"/>
    </source>
</evidence>
<name>A0ABT1PYW1_9ACTN</name>
<proteinExistence type="predicted"/>